<dbReference type="Proteomes" id="UP000996601">
    <property type="component" value="Unassembled WGS sequence"/>
</dbReference>
<keyword evidence="3" id="KW-1185">Reference proteome</keyword>
<name>A0ABT1RAP2_9HYPH</name>
<accession>A0ABT1RAP2</accession>
<evidence type="ECO:0000256" key="1">
    <source>
        <dbReference type="SAM" id="SignalP"/>
    </source>
</evidence>
<sequence>MKVLPVLAAAGLMLMSTTARAQEPAACPAKAAILALSDTVLAERETLPRLKARGFGAEAAYLKIRYGGLSMDAATTLAHGLRDAGVREAIDLAGALDARREGFAAVADDPAGLPQFGVLISTLRAVLEQGDTEKLLAAIAALKADQQASIGQRIVAAVIDWPDERKAALAEAAGKHGLLLIQAGLIASQRDPKAWATFAASKPDRLADLVQAWNWAPGFVGNPALPRPAQDAKAEAMRKSVHTVFIVAAREPERDFLMTYLNYTGDIADTEKAAQAVLAEIDGGDIRPEGLLDRAWLTAYRSLRATAADPAKVDTVLTEISFYAGRYLRTADGLSVRDVIDRLIAVEALTPFLKGEATAVPEMPEELSARFQAQWPLWTEMAAALKAAPLTPLAKDPLKAPIVAELLFAAGDHARLADVVLAAEPVEAKLAMATDFAMRLDRGCASTMYHQAEAVLLSGQPIFKFDAMK</sequence>
<feature type="signal peptide" evidence="1">
    <location>
        <begin position="1"/>
        <end position="21"/>
    </location>
</feature>
<evidence type="ECO:0000313" key="2">
    <source>
        <dbReference type="EMBL" id="MCQ4632237.1"/>
    </source>
</evidence>
<proteinExistence type="predicted"/>
<organism evidence="2 3">
    <name type="scientific">Shinella lacus</name>
    <dbReference type="NCBI Taxonomy" id="2654216"/>
    <lineage>
        <taxon>Bacteria</taxon>
        <taxon>Pseudomonadati</taxon>
        <taxon>Pseudomonadota</taxon>
        <taxon>Alphaproteobacteria</taxon>
        <taxon>Hyphomicrobiales</taxon>
        <taxon>Rhizobiaceae</taxon>
        <taxon>Shinella</taxon>
    </lineage>
</organism>
<evidence type="ECO:0000313" key="3">
    <source>
        <dbReference type="Proteomes" id="UP000996601"/>
    </source>
</evidence>
<protein>
    <submittedName>
        <fullName evidence="2">Uncharacterized protein</fullName>
    </submittedName>
</protein>
<keyword evidence="1" id="KW-0732">Signal</keyword>
<feature type="chain" id="PRO_5045052265" evidence="1">
    <location>
        <begin position="22"/>
        <end position="469"/>
    </location>
</feature>
<reference evidence="2" key="1">
    <citation type="submission" date="2021-07" db="EMBL/GenBank/DDBJ databases">
        <title>Shinella sp. nov., a novel member of the genus Shinella from water.</title>
        <authorList>
            <person name="Deng Y."/>
        </authorList>
    </citation>
    <scope>NUCLEOTIDE SEQUENCE</scope>
    <source>
        <strain evidence="2">CPCC 100929</strain>
    </source>
</reference>
<dbReference type="RefSeq" id="WP_256118869.1">
    <property type="nucleotide sequence ID" value="NZ_WHSB02000007.1"/>
</dbReference>
<comment type="caution">
    <text evidence="2">The sequence shown here is derived from an EMBL/GenBank/DDBJ whole genome shotgun (WGS) entry which is preliminary data.</text>
</comment>
<gene>
    <name evidence="2" type="ORF">GB927_019455</name>
</gene>
<dbReference type="EMBL" id="WHSB02000007">
    <property type="protein sequence ID" value="MCQ4632237.1"/>
    <property type="molecule type" value="Genomic_DNA"/>
</dbReference>